<evidence type="ECO:0000313" key="1">
    <source>
        <dbReference type="EMBL" id="GAA3730281.1"/>
    </source>
</evidence>
<proteinExistence type="predicted"/>
<comment type="caution">
    <text evidence="1">The sequence shown here is derived from an EMBL/GenBank/DDBJ whole genome shotgun (WGS) entry which is preliminary data.</text>
</comment>
<dbReference type="Proteomes" id="UP001501367">
    <property type="component" value="Unassembled WGS sequence"/>
</dbReference>
<gene>
    <name evidence="1" type="ORF">GCM10022422_10510</name>
</gene>
<reference evidence="2" key="1">
    <citation type="journal article" date="2019" name="Int. J. Syst. Evol. Microbiol.">
        <title>The Global Catalogue of Microorganisms (GCM) 10K type strain sequencing project: providing services to taxonomists for standard genome sequencing and annotation.</title>
        <authorList>
            <consortium name="The Broad Institute Genomics Platform"/>
            <consortium name="The Broad Institute Genome Sequencing Center for Infectious Disease"/>
            <person name="Wu L."/>
            <person name="Ma J."/>
        </authorList>
    </citation>
    <scope>NUCLEOTIDE SEQUENCE [LARGE SCALE GENOMIC DNA]</scope>
    <source>
        <strain evidence="2">JCM 17336</strain>
    </source>
</reference>
<accession>A0ABP7F307</accession>
<evidence type="ECO:0000313" key="2">
    <source>
        <dbReference type="Proteomes" id="UP001501367"/>
    </source>
</evidence>
<organism evidence="1 2">
    <name type="scientific">Flavobacterium ginsengisoli</name>
    <dbReference type="NCBI Taxonomy" id="871694"/>
    <lineage>
        <taxon>Bacteria</taxon>
        <taxon>Pseudomonadati</taxon>
        <taxon>Bacteroidota</taxon>
        <taxon>Flavobacteriia</taxon>
        <taxon>Flavobacteriales</taxon>
        <taxon>Flavobacteriaceae</taxon>
        <taxon>Flavobacterium</taxon>
    </lineage>
</organism>
<protein>
    <submittedName>
        <fullName evidence="1">Uncharacterized protein</fullName>
    </submittedName>
</protein>
<keyword evidence="2" id="KW-1185">Reference proteome</keyword>
<dbReference type="EMBL" id="BAABDT010000002">
    <property type="protein sequence ID" value="GAA3730281.1"/>
    <property type="molecule type" value="Genomic_DNA"/>
</dbReference>
<sequence>MDNKTPLAVSASTYAIKQSIKNETVKTKNSQPYNELKNFVLLKKIMLNSVYQNIPENKFYLRETK</sequence>
<name>A0ABP7F307_9FLAO</name>